<feature type="non-terminal residue" evidence="1">
    <location>
        <position position="53"/>
    </location>
</feature>
<name>A0AAV1Z3K0_9ARAC</name>
<dbReference type="AlphaFoldDB" id="A0AAV1Z3K0"/>
<evidence type="ECO:0000313" key="2">
    <source>
        <dbReference type="Proteomes" id="UP001497382"/>
    </source>
</evidence>
<reference evidence="1 2" key="1">
    <citation type="submission" date="2024-04" db="EMBL/GenBank/DDBJ databases">
        <authorList>
            <person name="Rising A."/>
            <person name="Reimegard J."/>
            <person name="Sonavane S."/>
            <person name="Akerstrom W."/>
            <person name="Nylinder S."/>
            <person name="Hedman E."/>
            <person name="Kallberg Y."/>
        </authorList>
    </citation>
    <scope>NUCLEOTIDE SEQUENCE [LARGE SCALE GENOMIC DNA]</scope>
</reference>
<dbReference type="EMBL" id="CAXIEN010000019">
    <property type="protein sequence ID" value="CAL1265853.1"/>
    <property type="molecule type" value="Genomic_DNA"/>
</dbReference>
<organism evidence="1 2">
    <name type="scientific">Larinioides sclopetarius</name>
    <dbReference type="NCBI Taxonomy" id="280406"/>
    <lineage>
        <taxon>Eukaryota</taxon>
        <taxon>Metazoa</taxon>
        <taxon>Ecdysozoa</taxon>
        <taxon>Arthropoda</taxon>
        <taxon>Chelicerata</taxon>
        <taxon>Arachnida</taxon>
        <taxon>Araneae</taxon>
        <taxon>Araneomorphae</taxon>
        <taxon>Entelegynae</taxon>
        <taxon>Araneoidea</taxon>
        <taxon>Araneidae</taxon>
        <taxon>Larinioides</taxon>
    </lineage>
</organism>
<dbReference type="Proteomes" id="UP001497382">
    <property type="component" value="Unassembled WGS sequence"/>
</dbReference>
<protein>
    <submittedName>
        <fullName evidence="1">Uncharacterized protein</fullName>
    </submittedName>
</protein>
<proteinExistence type="predicted"/>
<evidence type="ECO:0000313" key="1">
    <source>
        <dbReference type="EMBL" id="CAL1265853.1"/>
    </source>
</evidence>
<comment type="caution">
    <text evidence="1">The sequence shown here is derived from an EMBL/GenBank/DDBJ whole genome shotgun (WGS) entry which is preliminary data.</text>
</comment>
<accession>A0AAV1Z3K0</accession>
<keyword evidence="2" id="KW-1185">Reference proteome</keyword>
<gene>
    <name evidence="1" type="ORF">LARSCL_LOCUS2781</name>
</gene>
<sequence>MRLEKLKSASNALNCNLCARSDCRRHFGISCPKKQQLVMKQLLQELPGGVRVV</sequence>